<feature type="domain" description="DNA helicase Pif1-like 2B" evidence="1">
    <location>
        <begin position="2"/>
        <end position="24"/>
    </location>
</feature>
<accession>A0A445DVQ9</accession>
<organism evidence="2 3">
    <name type="scientific">Arachis hypogaea</name>
    <name type="common">Peanut</name>
    <dbReference type="NCBI Taxonomy" id="3818"/>
    <lineage>
        <taxon>Eukaryota</taxon>
        <taxon>Viridiplantae</taxon>
        <taxon>Streptophyta</taxon>
        <taxon>Embryophyta</taxon>
        <taxon>Tracheophyta</taxon>
        <taxon>Spermatophyta</taxon>
        <taxon>Magnoliopsida</taxon>
        <taxon>eudicotyledons</taxon>
        <taxon>Gunneridae</taxon>
        <taxon>Pentapetalae</taxon>
        <taxon>rosids</taxon>
        <taxon>fabids</taxon>
        <taxon>Fabales</taxon>
        <taxon>Fabaceae</taxon>
        <taxon>Papilionoideae</taxon>
        <taxon>50 kb inversion clade</taxon>
        <taxon>dalbergioids sensu lato</taxon>
        <taxon>Dalbergieae</taxon>
        <taxon>Pterocarpus clade</taxon>
        <taxon>Arachis</taxon>
    </lineage>
</organism>
<proteinExistence type="predicted"/>
<dbReference type="EMBL" id="SDMP01000003">
    <property type="protein sequence ID" value="RYR67256.1"/>
    <property type="molecule type" value="Genomic_DNA"/>
</dbReference>
<keyword evidence="3" id="KW-1185">Reference proteome</keyword>
<dbReference type="STRING" id="3818.A0A445DVQ9"/>
<sequence length="81" mass="9883">MSIMLLKNIDHWVGLCNGTRLVIIKSEKHVIEPKEYDREKFWTENIYSKDDLTLSNYRIPFKFQYKQFFIIIFYAMTINKN</sequence>
<gene>
    <name evidence="2" type="ORF">Ahy_A03g013565</name>
</gene>
<comment type="caution">
    <text evidence="2">The sequence shown here is derived from an EMBL/GenBank/DDBJ whole genome shotgun (WGS) entry which is preliminary data.</text>
</comment>
<evidence type="ECO:0000313" key="2">
    <source>
        <dbReference type="EMBL" id="RYR67256.1"/>
    </source>
</evidence>
<dbReference type="AlphaFoldDB" id="A0A445DVQ9"/>
<dbReference type="PANTHER" id="PTHR23274:SF48">
    <property type="entry name" value="ATP-DEPENDENT DNA HELICASE"/>
    <property type="match status" value="1"/>
</dbReference>
<dbReference type="GO" id="GO:0006260">
    <property type="term" value="P:DNA replication"/>
    <property type="evidence" value="ECO:0007669"/>
    <property type="project" value="TreeGrafter"/>
</dbReference>
<protein>
    <recommendedName>
        <fullName evidence="1">DNA helicase Pif1-like 2B domain-containing protein</fullName>
    </recommendedName>
</protein>
<evidence type="ECO:0000259" key="1">
    <source>
        <dbReference type="Pfam" id="PF21530"/>
    </source>
</evidence>
<dbReference type="Pfam" id="PF21530">
    <property type="entry name" value="Pif1_2B_dom"/>
    <property type="match status" value="1"/>
</dbReference>
<dbReference type="GO" id="GO:0005657">
    <property type="term" value="C:replication fork"/>
    <property type="evidence" value="ECO:0007669"/>
    <property type="project" value="TreeGrafter"/>
</dbReference>
<dbReference type="InterPro" id="IPR049163">
    <property type="entry name" value="Pif1-like_2B_dom"/>
</dbReference>
<name>A0A445DVQ9_ARAHY</name>
<reference evidence="2 3" key="1">
    <citation type="submission" date="2019-01" db="EMBL/GenBank/DDBJ databases">
        <title>Sequencing of cultivated peanut Arachis hypogaea provides insights into genome evolution and oil improvement.</title>
        <authorList>
            <person name="Chen X."/>
        </authorList>
    </citation>
    <scope>NUCLEOTIDE SEQUENCE [LARGE SCALE GENOMIC DNA]</scope>
    <source>
        <strain evidence="3">cv. Fuhuasheng</strain>
        <tissue evidence="2">Leaves</tissue>
    </source>
</reference>
<dbReference type="PANTHER" id="PTHR23274">
    <property type="entry name" value="DNA HELICASE-RELATED"/>
    <property type="match status" value="1"/>
</dbReference>
<evidence type="ECO:0000313" key="3">
    <source>
        <dbReference type="Proteomes" id="UP000289738"/>
    </source>
</evidence>
<dbReference type="Proteomes" id="UP000289738">
    <property type="component" value="Chromosome A03"/>
</dbReference>